<name>W7IZV9_9PSEU</name>
<protein>
    <submittedName>
        <fullName evidence="1">Uncharacterized protein</fullName>
    </submittedName>
</protein>
<evidence type="ECO:0000313" key="2">
    <source>
        <dbReference type="Proteomes" id="UP000019277"/>
    </source>
</evidence>
<gene>
    <name evidence="1" type="ORF">UO65_2610</name>
</gene>
<reference evidence="1 2" key="1">
    <citation type="journal article" date="2014" name="Genome Announc.">
        <title>Draft Genome Sequence of the Antitrypanosomally Active Sponge-Associated Bacterium Actinokineospora sp. Strain EG49.</title>
        <authorList>
            <person name="Harjes J."/>
            <person name="Ryu T."/>
            <person name="Abdelmohsen U.R."/>
            <person name="Moitinho-Silva L."/>
            <person name="Horn H."/>
            <person name="Ravasi T."/>
            <person name="Hentschel U."/>
        </authorList>
    </citation>
    <scope>NUCLEOTIDE SEQUENCE [LARGE SCALE GENOMIC DNA]</scope>
    <source>
        <strain evidence="1 2">EG49</strain>
    </source>
</reference>
<sequence length="62" mass="6763">MIHDLPSGSDPMTAWWRLSSARSNQRVAARADAGMAVRLLAEQDGVAVAPGGFTLRRGWRLQ</sequence>
<dbReference type="EMBL" id="AYXG01000089">
    <property type="protein sequence ID" value="EWC62096.1"/>
    <property type="molecule type" value="Genomic_DNA"/>
</dbReference>
<accession>W7IZV9</accession>
<dbReference type="STRING" id="909613.UO65_2610"/>
<comment type="caution">
    <text evidence="1">The sequence shown here is derived from an EMBL/GenBank/DDBJ whole genome shotgun (WGS) entry which is preliminary data.</text>
</comment>
<keyword evidence="2" id="KW-1185">Reference proteome</keyword>
<dbReference type="Proteomes" id="UP000019277">
    <property type="component" value="Unassembled WGS sequence"/>
</dbReference>
<dbReference type="AlphaFoldDB" id="W7IZV9"/>
<evidence type="ECO:0000313" key="1">
    <source>
        <dbReference type="EMBL" id="EWC62096.1"/>
    </source>
</evidence>
<organism evidence="1 2">
    <name type="scientific">Actinokineospora spheciospongiae</name>
    <dbReference type="NCBI Taxonomy" id="909613"/>
    <lineage>
        <taxon>Bacteria</taxon>
        <taxon>Bacillati</taxon>
        <taxon>Actinomycetota</taxon>
        <taxon>Actinomycetes</taxon>
        <taxon>Pseudonocardiales</taxon>
        <taxon>Pseudonocardiaceae</taxon>
        <taxon>Actinokineospora</taxon>
    </lineage>
</organism>
<proteinExistence type="predicted"/>